<evidence type="ECO:0000313" key="2">
    <source>
        <dbReference type="Proteomes" id="UP001159363"/>
    </source>
</evidence>
<dbReference type="InterPro" id="IPR036683">
    <property type="entry name" value="CO_DH_flav_C_dom_sf"/>
</dbReference>
<dbReference type="Proteomes" id="UP001159363">
    <property type="component" value="Chromosome 3"/>
</dbReference>
<organism evidence="1 2">
    <name type="scientific">Dryococelus australis</name>
    <dbReference type="NCBI Taxonomy" id="614101"/>
    <lineage>
        <taxon>Eukaryota</taxon>
        <taxon>Metazoa</taxon>
        <taxon>Ecdysozoa</taxon>
        <taxon>Arthropoda</taxon>
        <taxon>Hexapoda</taxon>
        <taxon>Insecta</taxon>
        <taxon>Pterygota</taxon>
        <taxon>Neoptera</taxon>
        <taxon>Polyneoptera</taxon>
        <taxon>Phasmatodea</taxon>
        <taxon>Verophasmatodea</taxon>
        <taxon>Anareolatae</taxon>
        <taxon>Phasmatidae</taxon>
        <taxon>Eurycanthinae</taxon>
        <taxon>Dryococelus</taxon>
    </lineage>
</organism>
<accession>A0ABQ9I3U7</accession>
<dbReference type="SUPFAM" id="SSF55447">
    <property type="entry name" value="CO dehydrogenase flavoprotein C-terminal domain-like"/>
    <property type="match status" value="1"/>
</dbReference>
<proteinExistence type="predicted"/>
<reference evidence="1 2" key="1">
    <citation type="submission" date="2023-02" db="EMBL/GenBank/DDBJ databases">
        <title>LHISI_Scaffold_Assembly.</title>
        <authorList>
            <person name="Stuart O.P."/>
            <person name="Cleave R."/>
            <person name="Magrath M.J.L."/>
            <person name="Mikheyev A.S."/>
        </authorList>
    </citation>
    <scope>NUCLEOTIDE SEQUENCE [LARGE SCALE GENOMIC DNA]</scope>
    <source>
        <strain evidence="1">Daus_M_001</strain>
        <tissue evidence="1">Leg muscle</tissue>
    </source>
</reference>
<evidence type="ECO:0000313" key="1">
    <source>
        <dbReference type="EMBL" id="KAJ8891328.1"/>
    </source>
</evidence>
<sequence length="134" mass="14975">MAEGSDGLPSNVSLEDFLKLDMKQKVITQFTLYPRNGYIFKSYKYYGSIEINTTTHIRPLTCHHAAPMCASSSPKRVIQVTCTLQIMPRAQNVHAVVNAGFMFKLGADGNRHVLEKPNIVYGGITSEFVSYPNF</sequence>
<keyword evidence="2" id="KW-1185">Reference proteome</keyword>
<comment type="caution">
    <text evidence="1">The sequence shown here is derived from an EMBL/GenBank/DDBJ whole genome shotgun (WGS) entry which is preliminary data.</text>
</comment>
<name>A0ABQ9I3U7_9NEOP</name>
<protein>
    <submittedName>
        <fullName evidence="1">Uncharacterized protein</fullName>
    </submittedName>
</protein>
<dbReference type="EMBL" id="JARBHB010000003">
    <property type="protein sequence ID" value="KAJ8891328.1"/>
    <property type="molecule type" value="Genomic_DNA"/>
</dbReference>
<dbReference type="Gene3D" id="3.30.390.50">
    <property type="entry name" value="CO dehydrogenase flavoprotein, C-terminal domain"/>
    <property type="match status" value="1"/>
</dbReference>
<gene>
    <name evidence="1" type="ORF">PR048_010844</name>
</gene>